<dbReference type="Gene3D" id="1.20.1050.60">
    <property type="entry name" value="alpha-1,2-mannosidase"/>
    <property type="match status" value="1"/>
</dbReference>
<reference evidence="4" key="1">
    <citation type="journal article" date="2019" name="Int. J. Syst. Evol. Microbiol.">
        <title>The Global Catalogue of Microorganisms (GCM) 10K type strain sequencing project: providing services to taxonomists for standard genome sequencing and annotation.</title>
        <authorList>
            <consortium name="The Broad Institute Genomics Platform"/>
            <consortium name="The Broad Institute Genome Sequencing Center for Infectious Disease"/>
            <person name="Wu L."/>
            <person name="Ma J."/>
        </authorList>
    </citation>
    <scope>NUCLEOTIDE SEQUENCE [LARGE SCALE GENOMIC DNA]</scope>
    <source>
        <strain evidence="4">CGMCC 1.16026</strain>
    </source>
</reference>
<dbReference type="NCBIfam" id="TIGR01180">
    <property type="entry name" value="aman2_put"/>
    <property type="match status" value="1"/>
</dbReference>
<feature type="domain" description="Glycosyl hydrolase family 92 N-terminal" evidence="2">
    <location>
        <begin position="18"/>
        <end position="294"/>
    </location>
</feature>
<keyword evidence="3" id="KW-0378">Hydrolase</keyword>
<dbReference type="EMBL" id="JBHSWI010000001">
    <property type="protein sequence ID" value="MFC6644627.1"/>
    <property type="molecule type" value="Genomic_DNA"/>
</dbReference>
<organism evidence="3 4">
    <name type="scientific">Granulicella cerasi</name>
    <dbReference type="NCBI Taxonomy" id="741063"/>
    <lineage>
        <taxon>Bacteria</taxon>
        <taxon>Pseudomonadati</taxon>
        <taxon>Acidobacteriota</taxon>
        <taxon>Terriglobia</taxon>
        <taxon>Terriglobales</taxon>
        <taxon>Acidobacteriaceae</taxon>
        <taxon>Granulicella</taxon>
    </lineage>
</organism>
<comment type="caution">
    <text evidence="3">The sequence shown here is derived from an EMBL/GenBank/DDBJ whole genome shotgun (WGS) entry which is preliminary data.</text>
</comment>
<accession>A0ABW1Z5N2</accession>
<keyword evidence="4" id="KW-1185">Reference proteome</keyword>
<dbReference type="PANTHER" id="PTHR12143">
    <property type="entry name" value="PEPTIDE N-GLYCANASE PNGASE -RELATED"/>
    <property type="match status" value="1"/>
</dbReference>
<feature type="domain" description="Glycosyl hydrolase family 92" evidence="1">
    <location>
        <begin position="300"/>
        <end position="605"/>
    </location>
</feature>
<evidence type="ECO:0000259" key="1">
    <source>
        <dbReference type="Pfam" id="PF07971"/>
    </source>
</evidence>
<name>A0ABW1Z5N2_9BACT</name>
<evidence type="ECO:0000259" key="2">
    <source>
        <dbReference type="Pfam" id="PF17678"/>
    </source>
</evidence>
<dbReference type="SUPFAM" id="SSF48208">
    <property type="entry name" value="Six-hairpin glycosidases"/>
    <property type="match status" value="1"/>
</dbReference>
<dbReference type="Pfam" id="PF17678">
    <property type="entry name" value="Glyco_hydro_92N"/>
    <property type="match status" value="1"/>
</dbReference>
<proteinExistence type="predicted"/>
<dbReference type="InterPro" id="IPR014718">
    <property type="entry name" value="GH-type_carb-bd"/>
</dbReference>
<dbReference type="Gene3D" id="1.20.1610.10">
    <property type="entry name" value="alpha-1,2-mannosidases domains"/>
    <property type="match status" value="1"/>
</dbReference>
<dbReference type="PANTHER" id="PTHR12143:SF39">
    <property type="entry name" value="SECRETED PROTEIN"/>
    <property type="match status" value="1"/>
</dbReference>
<dbReference type="Gene3D" id="3.30.2080.10">
    <property type="entry name" value="GH92 mannosidase domain"/>
    <property type="match status" value="1"/>
</dbReference>
<dbReference type="Proteomes" id="UP001596391">
    <property type="component" value="Unassembled WGS sequence"/>
</dbReference>
<dbReference type="InterPro" id="IPR012939">
    <property type="entry name" value="Glyco_hydro_92"/>
</dbReference>
<evidence type="ECO:0000313" key="4">
    <source>
        <dbReference type="Proteomes" id="UP001596391"/>
    </source>
</evidence>
<sequence length="636" mass="70881">MPSPRALADTAHRPSDAIHPIIGASTSVKLGEGKTFPGPTMPFGMVQLGPDTITGGDNASGYSYEHTTIEGFSFNRMSGVGWYGDFGNLQMMPTTGALKTVCGREANAGEGWRSRFNHASEVAECGYYAITLDDYKIRAEMTAAKRAGILRFTFPEAKDSRIQLDLARRIGGTSTRQYVKAVNDTTLEGWMDCPNSGGGWGNGVGQVSYRAFFRVEFSRPMQRCGVWSVPIPKGFLTTRNGLLVDLFQTDKYYKLAAQAEVMHDCREKEGDHLGFFAEFGTQDREQVLAKAALSFVDIEGARANLKADIPGWEFNAVRRAAREAWDQQLNKITIKGANDTQRAIFETAMFHAAIDPREIADVDGRYKAADGTIQTQQGFRYRTIFSGWDVFRAEFPLMTIIDPSLINDEIASLLELAKRSGRGYLERWEIMNAYSGCMDGDPALSVILDAYRKGIRKYDVKQAYEACLQTSTGVGDRTNRPQNDFYMQNGYVPDQISWTLDNAYFDWCVAEFAKDLGHTDDASTLHERSLNYKKIYDPAVKSMHARHADGSWMEWKGETEFGQGCTESNPLQQSWFVPHDVYGLIETMGGEDAFAAKLEDFFEKTPPSFGWNPTTTTPTNLCTTSRISSLMHASRG</sequence>
<dbReference type="InterPro" id="IPR005887">
    <property type="entry name" value="GH92_a_mannosidase_put"/>
</dbReference>
<dbReference type="Gene3D" id="2.70.98.10">
    <property type="match status" value="1"/>
</dbReference>
<evidence type="ECO:0000313" key="3">
    <source>
        <dbReference type="EMBL" id="MFC6644627.1"/>
    </source>
</evidence>
<dbReference type="InterPro" id="IPR008928">
    <property type="entry name" value="6-hairpin_glycosidase_sf"/>
</dbReference>
<dbReference type="GO" id="GO:0016787">
    <property type="term" value="F:hydrolase activity"/>
    <property type="evidence" value="ECO:0007669"/>
    <property type="project" value="UniProtKB-KW"/>
</dbReference>
<dbReference type="RefSeq" id="WP_390236391.1">
    <property type="nucleotide sequence ID" value="NZ_JBHSWI010000001.1"/>
</dbReference>
<dbReference type="Pfam" id="PF07971">
    <property type="entry name" value="Glyco_hydro_92"/>
    <property type="match status" value="1"/>
</dbReference>
<dbReference type="InterPro" id="IPR050883">
    <property type="entry name" value="PNGase"/>
</dbReference>
<protein>
    <submittedName>
        <fullName evidence="3">GH92 family glycosyl hydrolase</fullName>
    </submittedName>
</protein>
<dbReference type="InterPro" id="IPR041371">
    <property type="entry name" value="GH92_N"/>
</dbReference>
<gene>
    <name evidence="3" type="ORF">ACFQBQ_03275</name>
</gene>